<dbReference type="EMBL" id="GEIB01002032">
    <property type="protein sequence ID" value="JAR86432.1"/>
    <property type="molecule type" value="Transcribed_RNA"/>
</dbReference>
<evidence type="ECO:0000313" key="2">
    <source>
        <dbReference type="EMBL" id="JAR86432.1"/>
    </source>
</evidence>
<organism evidence="2">
    <name type="scientific">Alectorobius mimon</name>
    <dbReference type="NCBI Taxonomy" id="360319"/>
    <lineage>
        <taxon>Eukaryota</taxon>
        <taxon>Metazoa</taxon>
        <taxon>Ecdysozoa</taxon>
        <taxon>Arthropoda</taxon>
        <taxon>Chelicerata</taxon>
        <taxon>Arachnida</taxon>
        <taxon>Acari</taxon>
        <taxon>Parasitiformes</taxon>
        <taxon>Ixodida</taxon>
        <taxon>Ixodoidea</taxon>
        <taxon>Argasidae</taxon>
        <taxon>Ornithodorinae</taxon>
        <taxon>Alectorobius</taxon>
    </lineage>
</organism>
<feature type="region of interest" description="Disordered" evidence="1">
    <location>
        <begin position="123"/>
        <end position="144"/>
    </location>
</feature>
<reference evidence="2" key="1">
    <citation type="submission" date="2016-03" db="EMBL/GenBank/DDBJ databases">
        <title>Gut transcriptome analysis on engorged females of Ornithodoros mimon (Acari: Argasidae) and phylogenetic inferences of soft ticks.</title>
        <authorList>
            <person name="Landulfo G.A."/>
            <person name="Giovanni D."/>
            <person name="Carvalho E."/>
            <person name="Junqueira-de-Azevedo I."/>
            <person name="Patane J."/>
            <person name="Mendoca R."/>
            <person name="Barros-Battesti D."/>
        </authorList>
    </citation>
    <scope>NUCLEOTIDE SEQUENCE</scope>
    <source>
        <strain evidence="2">Females</strain>
        <tissue evidence="2">Gut</tissue>
    </source>
</reference>
<feature type="non-terminal residue" evidence="2">
    <location>
        <position position="1"/>
    </location>
</feature>
<accession>A0A147B7Q1</accession>
<name>A0A147B7Q1_9ACAR</name>
<sequence length="169" mass="18283">SPLCPHERCQARPSVCGWTPGCCVPVPTRGSRPLLCVSRGESSAALVPQLSGRCRQGCQASTQLGPGPRQDYRQHLRRSKQVCSVFSPNARSGGRALGVGFALYPRTGRQTVLLARERHPVQAGAAVQEEPVRHGHKPGQEPTVRRRGAGRHLQAVRGPFVKMNLVTAK</sequence>
<proteinExistence type="predicted"/>
<protein>
    <submittedName>
        <fullName evidence="2">Vacuolar protein sorting associated protein 11 homolog</fullName>
    </submittedName>
</protein>
<evidence type="ECO:0000256" key="1">
    <source>
        <dbReference type="SAM" id="MobiDB-lite"/>
    </source>
</evidence>
<dbReference type="AlphaFoldDB" id="A0A147B7Q1"/>